<evidence type="ECO:0000256" key="6">
    <source>
        <dbReference type="ARBA" id="ARBA00022840"/>
    </source>
</evidence>
<evidence type="ECO:0000256" key="3">
    <source>
        <dbReference type="ARBA" id="ARBA00021315"/>
    </source>
</evidence>
<dbReference type="GO" id="GO:0043590">
    <property type="term" value="C:bacterial nucleoid"/>
    <property type="evidence" value="ECO:0007669"/>
    <property type="project" value="TreeGrafter"/>
</dbReference>
<keyword evidence="7 9" id="KW-0234">DNA repair</keyword>
<dbReference type="PANTHER" id="PTHR11059">
    <property type="entry name" value="DNA REPAIR PROTEIN RECN"/>
    <property type="match status" value="1"/>
</dbReference>
<dbReference type="Gene3D" id="3.40.50.300">
    <property type="entry name" value="P-loop containing nucleotide triphosphate hydrolases"/>
    <property type="match status" value="2"/>
</dbReference>
<keyword evidence="6" id="KW-0067">ATP-binding</keyword>
<dbReference type="NCBIfam" id="TIGR00634">
    <property type="entry name" value="recN"/>
    <property type="match status" value="1"/>
</dbReference>
<evidence type="ECO:0000256" key="2">
    <source>
        <dbReference type="ARBA" id="ARBA00009441"/>
    </source>
</evidence>
<dbReference type="GO" id="GO:0005524">
    <property type="term" value="F:ATP binding"/>
    <property type="evidence" value="ECO:0007669"/>
    <property type="project" value="UniProtKB-KW"/>
</dbReference>
<proteinExistence type="inferred from homology"/>
<evidence type="ECO:0000256" key="5">
    <source>
        <dbReference type="ARBA" id="ARBA00022763"/>
    </source>
</evidence>
<gene>
    <name evidence="11" type="ORF">SAMN02746098_02761</name>
</gene>
<dbReference type="Pfam" id="PF02463">
    <property type="entry name" value="SMC_N"/>
    <property type="match status" value="1"/>
</dbReference>
<dbReference type="PIRSF" id="PIRSF003128">
    <property type="entry name" value="RecN"/>
    <property type="match status" value="1"/>
</dbReference>
<dbReference type="GO" id="GO:0006281">
    <property type="term" value="P:DNA repair"/>
    <property type="evidence" value="ECO:0007669"/>
    <property type="project" value="UniProtKB-KW"/>
</dbReference>
<evidence type="ECO:0000256" key="9">
    <source>
        <dbReference type="PIRNR" id="PIRNR003128"/>
    </source>
</evidence>
<dbReference type="GO" id="GO:0009432">
    <property type="term" value="P:SOS response"/>
    <property type="evidence" value="ECO:0007669"/>
    <property type="project" value="TreeGrafter"/>
</dbReference>
<accession>A0A1M5YYY8</accession>
<comment type="similarity">
    <text evidence="2 9">Belongs to the RecN family.</text>
</comment>
<dbReference type="InterPro" id="IPR004604">
    <property type="entry name" value="DNA_recomb/repair_RecN"/>
</dbReference>
<dbReference type="AlphaFoldDB" id="A0A1M5YYY8"/>
<dbReference type="Proteomes" id="UP000183954">
    <property type="component" value="Unassembled WGS sequence"/>
</dbReference>
<keyword evidence="5 9" id="KW-0227">DNA damage</keyword>
<dbReference type="PANTHER" id="PTHR11059:SF0">
    <property type="entry name" value="DNA REPAIR PROTEIN RECN"/>
    <property type="match status" value="1"/>
</dbReference>
<dbReference type="OrthoDB" id="9806954at2"/>
<evidence type="ECO:0000256" key="8">
    <source>
        <dbReference type="ARBA" id="ARBA00033408"/>
    </source>
</evidence>
<organism evidence="11 12">
    <name type="scientific">Desulfosporosinus lacus DSM 15449</name>
    <dbReference type="NCBI Taxonomy" id="1121420"/>
    <lineage>
        <taxon>Bacteria</taxon>
        <taxon>Bacillati</taxon>
        <taxon>Bacillota</taxon>
        <taxon>Clostridia</taxon>
        <taxon>Eubacteriales</taxon>
        <taxon>Desulfitobacteriaceae</taxon>
        <taxon>Desulfosporosinus</taxon>
    </lineage>
</organism>
<dbReference type="InterPro" id="IPR027417">
    <property type="entry name" value="P-loop_NTPase"/>
</dbReference>
<dbReference type="STRING" id="1121420.SAMN02746098_02761"/>
<evidence type="ECO:0000313" key="12">
    <source>
        <dbReference type="Proteomes" id="UP000183954"/>
    </source>
</evidence>
<dbReference type="RefSeq" id="WP_073030306.1">
    <property type="nucleotide sequence ID" value="NZ_FQXJ01000009.1"/>
</dbReference>
<comment type="function">
    <text evidence="1 9">May be involved in recombinational repair of damaged DNA.</text>
</comment>
<keyword evidence="12" id="KW-1185">Reference proteome</keyword>
<dbReference type="CDD" id="cd03241">
    <property type="entry name" value="ABC_RecN"/>
    <property type="match status" value="2"/>
</dbReference>
<evidence type="ECO:0000256" key="4">
    <source>
        <dbReference type="ARBA" id="ARBA00022741"/>
    </source>
</evidence>
<sequence>MLAELHVENFGLMETVRLNFGCGLTVFTGETGAGKSMLIDALGVLLGGRANTDLIRHGESRARIEGVFDDLAPEYLLRLEEAGYPAEDGQLFLFREINSTGKNVCRVQGRSIPLTLYRSLCVGLVDIHGQIEHLSLFRPETHQDLLDALGGLQGEVDVVNEAAKTYQRIIRKERELSISEDERQKREEYLRYQIEEIERVSPVPGEEEELLQEKKRLSNSERITSLVSEAYGALYEGSAGKPAAIDMLGQARKALQELDRLDDTLNVYGQIESVYYSVEDLAEQIRAYRDDFEFEPERLDQIEERLILLKKLRRFGTTLEEVLEKNASMLEELDQITHVQEQFEKINNEKQTTRKAYEIVAEQLSLKRREIATGIEKGLALELADLGLEKSRFEVRFMPNEEPAKGGAETAEFYFSANLGEPPKPLAKVASGGEMSRLMLALKSLLAKVESVGTFIFDEVDSGVGGRTIHRVGEKLAKIAQDKQVFCITHAAQVAAFAEAHYGIVKEVNGERTRTRVDSLSEVDRVEELARMLGGGEIEITRKHAQELRQRSARGTMFGA</sequence>
<evidence type="ECO:0000256" key="1">
    <source>
        <dbReference type="ARBA" id="ARBA00003618"/>
    </source>
</evidence>
<evidence type="ECO:0000313" key="11">
    <source>
        <dbReference type="EMBL" id="SHI17170.1"/>
    </source>
</evidence>
<protein>
    <recommendedName>
        <fullName evidence="3 9">DNA repair protein RecN</fullName>
    </recommendedName>
    <alternativeName>
        <fullName evidence="8 9">Recombination protein N</fullName>
    </alternativeName>
</protein>
<name>A0A1M5YYY8_9FIRM</name>
<reference evidence="12" key="1">
    <citation type="submission" date="2016-11" db="EMBL/GenBank/DDBJ databases">
        <authorList>
            <person name="Varghese N."/>
            <person name="Submissions S."/>
        </authorList>
    </citation>
    <scope>NUCLEOTIDE SEQUENCE [LARGE SCALE GENOMIC DNA]</scope>
    <source>
        <strain evidence="12">DSM 15449</strain>
    </source>
</reference>
<dbReference type="EMBL" id="FQXJ01000009">
    <property type="protein sequence ID" value="SHI17170.1"/>
    <property type="molecule type" value="Genomic_DNA"/>
</dbReference>
<dbReference type="FunFam" id="3.40.50.300:FF:000319">
    <property type="entry name" value="DNA repair protein RecN"/>
    <property type="match status" value="1"/>
</dbReference>
<evidence type="ECO:0000256" key="7">
    <source>
        <dbReference type="ARBA" id="ARBA00023204"/>
    </source>
</evidence>
<keyword evidence="4" id="KW-0547">Nucleotide-binding</keyword>
<feature type="domain" description="RecF/RecN/SMC N-terminal" evidence="10">
    <location>
        <begin position="2"/>
        <end position="511"/>
    </location>
</feature>
<dbReference type="InterPro" id="IPR003395">
    <property type="entry name" value="RecF/RecN/SMC_N"/>
</dbReference>
<evidence type="ECO:0000259" key="10">
    <source>
        <dbReference type="Pfam" id="PF02463"/>
    </source>
</evidence>
<dbReference type="SUPFAM" id="SSF52540">
    <property type="entry name" value="P-loop containing nucleoside triphosphate hydrolases"/>
    <property type="match status" value="2"/>
</dbReference>
<dbReference type="GO" id="GO:0006310">
    <property type="term" value="P:DNA recombination"/>
    <property type="evidence" value="ECO:0007669"/>
    <property type="project" value="InterPro"/>
</dbReference>